<sequence>MKVIPFFALCGVVALLSVALSPRGSVNASVCEFQPVTEFNPKLPASHIQNQCARAREGVTEVSWFSWVAGKSPSFQFHFLDLLELLHNDDGAGDFSSSSSDN</sequence>
<dbReference type="GeneID" id="78253758"/>
<dbReference type="RefSeq" id="WP_044055776.1">
    <property type="nucleotide sequence ID" value="NZ_CAJXAX010000012.1"/>
</dbReference>
<dbReference type="eggNOG" id="ENOG5033BGP">
    <property type="taxonomic scope" value="Bacteria"/>
</dbReference>
<organism evidence="2 3">
    <name type="scientific">Alteromonas australica</name>
    <dbReference type="NCBI Taxonomy" id="589873"/>
    <lineage>
        <taxon>Bacteria</taxon>
        <taxon>Pseudomonadati</taxon>
        <taxon>Pseudomonadota</taxon>
        <taxon>Gammaproteobacteria</taxon>
        <taxon>Alteromonadales</taxon>
        <taxon>Alteromonadaceae</taxon>
        <taxon>Alteromonas/Salinimonas group</taxon>
        <taxon>Alteromonas</taxon>
    </lineage>
</organism>
<evidence type="ECO:0000256" key="1">
    <source>
        <dbReference type="SAM" id="SignalP"/>
    </source>
</evidence>
<gene>
    <name evidence="2" type="ORF">EP13_02215</name>
</gene>
<dbReference type="KEGG" id="aal:EP13_02215"/>
<keyword evidence="1" id="KW-0732">Signal</keyword>
<dbReference type="EMBL" id="CP008849">
    <property type="protein sequence ID" value="AIF97603.1"/>
    <property type="molecule type" value="Genomic_DNA"/>
</dbReference>
<evidence type="ECO:0000313" key="3">
    <source>
        <dbReference type="Proteomes" id="UP000056090"/>
    </source>
</evidence>
<accession>A0A075NVV4</accession>
<dbReference type="KEGG" id="aaus:EP12_02320"/>
<dbReference type="AlphaFoldDB" id="A0A075NVV4"/>
<dbReference type="PATRIC" id="fig|589873.4.peg.499"/>
<keyword evidence="3" id="KW-1185">Reference proteome</keyword>
<dbReference type="Proteomes" id="UP000056090">
    <property type="component" value="Chromosome"/>
</dbReference>
<evidence type="ECO:0008006" key="4">
    <source>
        <dbReference type="Google" id="ProtNLM"/>
    </source>
</evidence>
<feature type="chain" id="PRO_5009743144" description="Secreted protein" evidence="1">
    <location>
        <begin position="29"/>
        <end position="102"/>
    </location>
</feature>
<feature type="signal peptide" evidence="1">
    <location>
        <begin position="1"/>
        <end position="28"/>
    </location>
</feature>
<protein>
    <recommendedName>
        <fullName evidence="4">Secreted protein</fullName>
    </recommendedName>
</protein>
<proteinExistence type="predicted"/>
<evidence type="ECO:0000313" key="2">
    <source>
        <dbReference type="EMBL" id="AIF97603.1"/>
    </source>
</evidence>
<dbReference type="OrthoDB" id="5772064at2"/>
<name>A0A075NVV4_9ALTE</name>
<reference evidence="2 3" key="1">
    <citation type="submission" date="2014-06" db="EMBL/GenBank/DDBJ databases">
        <title>Genomes of Alteromonas australica, a world apart.</title>
        <authorList>
            <person name="Gonzaga A."/>
            <person name="Lopez-Perez M."/>
            <person name="Rodriguez-Valera F."/>
        </authorList>
    </citation>
    <scope>NUCLEOTIDE SEQUENCE [LARGE SCALE GENOMIC DNA]</scope>
    <source>
        <strain evidence="2 3">H 17</strain>
    </source>
</reference>